<reference evidence="3" key="3">
    <citation type="submission" date="2020-12" db="UniProtKB">
        <authorList>
            <consortium name="EnsemblPlants"/>
        </authorList>
    </citation>
    <scope>IDENTIFICATION</scope>
</reference>
<reference evidence="2 4" key="1">
    <citation type="journal article" date="2008" name="Science">
        <title>The Physcomitrella genome reveals evolutionary insights into the conquest of land by plants.</title>
        <authorList>
            <person name="Rensing S."/>
            <person name="Lang D."/>
            <person name="Zimmer A."/>
            <person name="Terry A."/>
            <person name="Salamov A."/>
            <person name="Shapiro H."/>
            <person name="Nishiyama T."/>
            <person name="Perroud P.-F."/>
            <person name="Lindquist E."/>
            <person name="Kamisugi Y."/>
            <person name="Tanahashi T."/>
            <person name="Sakakibara K."/>
            <person name="Fujita T."/>
            <person name="Oishi K."/>
            <person name="Shin-I T."/>
            <person name="Kuroki Y."/>
            <person name="Toyoda A."/>
            <person name="Suzuki Y."/>
            <person name="Hashimoto A."/>
            <person name="Yamaguchi K."/>
            <person name="Sugano A."/>
            <person name="Kohara Y."/>
            <person name="Fujiyama A."/>
            <person name="Anterola A."/>
            <person name="Aoki S."/>
            <person name="Ashton N."/>
            <person name="Barbazuk W.B."/>
            <person name="Barker E."/>
            <person name="Bennetzen J."/>
            <person name="Bezanilla M."/>
            <person name="Blankenship R."/>
            <person name="Cho S.H."/>
            <person name="Dutcher S."/>
            <person name="Estelle M."/>
            <person name="Fawcett J.A."/>
            <person name="Gundlach H."/>
            <person name="Hanada K."/>
            <person name="Heyl A."/>
            <person name="Hicks K.A."/>
            <person name="Hugh J."/>
            <person name="Lohr M."/>
            <person name="Mayer K."/>
            <person name="Melkozernov A."/>
            <person name="Murata T."/>
            <person name="Nelson D."/>
            <person name="Pils B."/>
            <person name="Prigge M."/>
            <person name="Reiss B."/>
            <person name="Renner T."/>
            <person name="Rombauts S."/>
            <person name="Rushton P."/>
            <person name="Sanderfoot A."/>
            <person name="Schween G."/>
            <person name="Shiu S.-H."/>
            <person name="Stueber K."/>
            <person name="Theodoulou F.L."/>
            <person name="Tu H."/>
            <person name="Van de Peer Y."/>
            <person name="Verrier P.J."/>
            <person name="Waters E."/>
            <person name="Wood A."/>
            <person name="Yang L."/>
            <person name="Cove D."/>
            <person name="Cuming A."/>
            <person name="Hasebe M."/>
            <person name="Lucas S."/>
            <person name="Mishler D.B."/>
            <person name="Reski R."/>
            <person name="Grigoriev I."/>
            <person name="Quatrano R.S."/>
            <person name="Boore J.L."/>
        </authorList>
    </citation>
    <scope>NUCLEOTIDE SEQUENCE [LARGE SCALE GENOMIC DNA]</scope>
    <source>
        <strain evidence="3 4">cv. Gransden 2004</strain>
    </source>
</reference>
<dbReference type="AlphaFoldDB" id="A0A2K1IDW4"/>
<feature type="compositionally biased region" description="Basic and acidic residues" evidence="1">
    <location>
        <begin position="305"/>
        <end position="316"/>
    </location>
</feature>
<feature type="compositionally biased region" description="Polar residues" evidence="1">
    <location>
        <begin position="235"/>
        <end position="254"/>
    </location>
</feature>
<dbReference type="Proteomes" id="UP000006727">
    <property type="component" value="Chromosome 25"/>
</dbReference>
<protein>
    <submittedName>
        <fullName evidence="2 3">Uncharacterized protein</fullName>
    </submittedName>
</protein>
<evidence type="ECO:0000256" key="1">
    <source>
        <dbReference type="SAM" id="MobiDB-lite"/>
    </source>
</evidence>
<sequence>MVPPCCLPRHISHFTFQGPSVHPSPPVLPHRRLNGRETALHVIQTAHNPTQLPTNSLNPALHCATSPLQQDRANTFSQQIPQPSPTCHHTQLPHNNLLLPTSSHCHDYSNSPSHRCTTLGAPRTCIRRPLTPREIVSNQRPAIATFFIRHDIDQTQLVDDIASIDCETTQQHGTGSQSSQHNSPLPEWMPQTPRQRRNKDDRDNENAAITRQPHAWEQAEKTRKRSRWDLIHPNSMLTNLSRAQSRTPRASPASTERRAAAQHTNRALDQDIRQSTKRNPRIGRSGDPGIQRRGGAKSASPRGRMGKEKGGAERGRGQLNGTSDGGRSDAQSCEGGGRRVELRGAWVRSRIQSKRKEGR</sequence>
<name>A0A2K1IDW4_PHYPA</name>
<gene>
    <name evidence="2" type="ORF">PHYPA_029621</name>
</gene>
<proteinExistence type="predicted"/>
<dbReference type="EnsemblPlants" id="Pp3c25_5450V3.1">
    <property type="protein sequence ID" value="PAC:32980435.CDS.1"/>
    <property type="gene ID" value="Pp3c25_5450"/>
</dbReference>
<feature type="region of interest" description="Disordered" evidence="1">
    <location>
        <begin position="168"/>
        <end position="359"/>
    </location>
</feature>
<reference evidence="2 4" key="2">
    <citation type="journal article" date="2018" name="Plant J.">
        <title>The Physcomitrella patens chromosome-scale assembly reveals moss genome structure and evolution.</title>
        <authorList>
            <person name="Lang D."/>
            <person name="Ullrich K.K."/>
            <person name="Murat F."/>
            <person name="Fuchs J."/>
            <person name="Jenkins J."/>
            <person name="Haas F.B."/>
            <person name="Piednoel M."/>
            <person name="Gundlach H."/>
            <person name="Van Bel M."/>
            <person name="Meyberg R."/>
            <person name="Vives C."/>
            <person name="Morata J."/>
            <person name="Symeonidi A."/>
            <person name="Hiss M."/>
            <person name="Muchero W."/>
            <person name="Kamisugi Y."/>
            <person name="Saleh O."/>
            <person name="Blanc G."/>
            <person name="Decker E.L."/>
            <person name="van Gessel N."/>
            <person name="Grimwood J."/>
            <person name="Hayes R.D."/>
            <person name="Graham S.W."/>
            <person name="Gunter L.E."/>
            <person name="McDaniel S.F."/>
            <person name="Hoernstein S.N.W."/>
            <person name="Larsson A."/>
            <person name="Li F.W."/>
            <person name="Perroud P.F."/>
            <person name="Phillips J."/>
            <person name="Ranjan P."/>
            <person name="Rokshar D.S."/>
            <person name="Rothfels C.J."/>
            <person name="Schneider L."/>
            <person name="Shu S."/>
            <person name="Stevenson D.W."/>
            <person name="Thummler F."/>
            <person name="Tillich M."/>
            <person name="Villarreal Aguilar J.C."/>
            <person name="Widiez T."/>
            <person name="Wong G.K."/>
            <person name="Wymore A."/>
            <person name="Zhang Y."/>
            <person name="Zimmer A.D."/>
            <person name="Quatrano R.S."/>
            <person name="Mayer K.F.X."/>
            <person name="Goodstein D."/>
            <person name="Casacuberta J.M."/>
            <person name="Vandepoele K."/>
            <person name="Reski R."/>
            <person name="Cuming A.C."/>
            <person name="Tuskan G.A."/>
            <person name="Maumus F."/>
            <person name="Salse J."/>
            <person name="Schmutz J."/>
            <person name="Rensing S.A."/>
        </authorList>
    </citation>
    <scope>NUCLEOTIDE SEQUENCE [LARGE SCALE GENOMIC DNA]</scope>
    <source>
        <strain evidence="3 4">cv. Gransden 2004</strain>
    </source>
</reference>
<dbReference type="InParanoid" id="A0A2K1IDW4"/>
<dbReference type="EMBL" id="ABEU02000025">
    <property type="protein sequence ID" value="PNR27469.1"/>
    <property type="molecule type" value="Genomic_DNA"/>
</dbReference>
<evidence type="ECO:0000313" key="4">
    <source>
        <dbReference type="Proteomes" id="UP000006727"/>
    </source>
</evidence>
<organism evidence="2">
    <name type="scientific">Physcomitrium patens</name>
    <name type="common">Spreading-leaved earth moss</name>
    <name type="synonym">Physcomitrella patens</name>
    <dbReference type="NCBI Taxonomy" id="3218"/>
    <lineage>
        <taxon>Eukaryota</taxon>
        <taxon>Viridiplantae</taxon>
        <taxon>Streptophyta</taxon>
        <taxon>Embryophyta</taxon>
        <taxon>Bryophyta</taxon>
        <taxon>Bryophytina</taxon>
        <taxon>Bryopsida</taxon>
        <taxon>Funariidae</taxon>
        <taxon>Funariales</taxon>
        <taxon>Funariaceae</taxon>
        <taxon>Physcomitrium</taxon>
    </lineage>
</organism>
<accession>A0A2K1IDW4</accession>
<evidence type="ECO:0000313" key="3">
    <source>
        <dbReference type="EnsemblPlants" id="PAC:32980435.CDS.1"/>
    </source>
</evidence>
<dbReference type="EnsemblPlants" id="Pp3c25_5450V3.2">
    <property type="protein sequence ID" value="PAC:32980436.CDS.1"/>
    <property type="gene ID" value="Pp3c25_5450"/>
</dbReference>
<evidence type="ECO:0000313" key="2">
    <source>
        <dbReference type="EMBL" id="PNR27469.1"/>
    </source>
</evidence>
<keyword evidence="4" id="KW-1185">Reference proteome</keyword>
<dbReference type="Gramene" id="Pp3c25_5450V3.1">
    <property type="protein sequence ID" value="PAC:32980435.CDS.1"/>
    <property type="gene ID" value="Pp3c25_5450"/>
</dbReference>
<dbReference type="Gramene" id="Pp3c25_5450V3.2">
    <property type="protein sequence ID" value="PAC:32980436.CDS.1"/>
    <property type="gene ID" value="Pp3c25_5450"/>
</dbReference>
<feature type="compositionally biased region" description="Low complexity" evidence="1">
    <location>
        <begin position="168"/>
        <end position="181"/>
    </location>
</feature>